<dbReference type="AlphaFoldDB" id="A0A139A0D1"/>
<feature type="region of interest" description="Disordered" evidence="1">
    <location>
        <begin position="70"/>
        <end position="195"/>
    </location>
</feature>
<sequence length="286" mass="31530">MITNVQNDNEHFLRKRDALLAAVLSNITETTSPFVVALERVMTATGYTRKDNMKRALAGCGLVDGVDYTTNLPKDNSESEGDKDGENDGENDDGRDGRKRNDASHDVKDDESDDASEDWNGDWNGDASEDWNGDWNGDASEDWNVDWNGDEGGDAMRLETASDARENGQGPSGGESSEAGTASPTPIATTSAPEGENDAWNLFWSECVQGAGTNVHFMTITTTFNVWAEEIGLPIRVISKGIRRQLERLGVRIGRVKEKRNHNVQYGVYGHYLTPYGERLLQRARP</sequence>
<evidence type="ECO:0000256" key="1">
    <source>
        <dbReference type="SAM" id="MobiDB-lite"/>
    </source>
</evidence>
<gene>
    <name evidence="2" type="ORF">M427DRAFT_48508</name>
</gene>
<evidence type="ECO:0000313" key="3">
    <source>
        <dbReference type="Proteomes" id="UP000070544"/>
    </source>
</evidence>
<accession>A0A139A0D1</accession>
<feature type="compositionally biased region" description="Acidic residues" evidence="1">
    <location>
        <begin position="139"/>
        <end position="153"/>
    </location>
</feature>
<name>A0A139A0D1_GONPJ</name>
<dbReference type="EMBL" id="KQ965832">
    <property type="protein sequence ID" value="KXS10219.1"/>
    <property type="molecule type" value="Genomic_DNA"/>
</dbReference>
<keyword evidence="3" id="KW-1185">Reference proteome</keyword>
<protein>
    <submittedName>
        <fullName evidence="2">Uncharacterized protein</fullName>
    </submittedName>
</protein>
<organism evidence="2 3">
    <name type="scientific">Gonapodya prolifera (strain JEL478)</name>
    <name type="common">Monoblepharis prolifera</name>
    <dbReference type="NCBI Taxonomy" id="1344416"/>
    <lineage>
        <taxon>Eukaryota</taxon>
        <taxon>Fungi</taxon>
        <taxon>Fungi incertae sedis</taxon>
        <taxon>Chytridiomycota</taxon>
        <taxon>Chytridiomycota incertae sedis</taxon>
        <taxon>Monoblepharidomycetes</taxon>
        <taxon>Monoblepharidales</taxon>
        <taxon>Gonapodyaceae</taxon>
        <taxon>Gonapodya</taxon>
    </lineage>
</organism>
<feature type="compositionally biased region" description="Basic and acidic residues" evidence="1">
    <location>
        <begin position="75"/>
        <end position="108"/>
    </location>
</feature>
<proteinExistence type="predicted"/>
<reference evidence="2 3" key="1">
    <citation type="journal article" date="2015" name="Genome Biol. Evol.">
        <title>Phylogenomic analyses indicate that early fungi evolved digesting cell walls of algal ancestors of land plants.</title>
        <authorList>
            <person name="Chang Y."/>
            <person name="Wang S."/>
            <person name="Sekimoto S."/>
            <person name="Aerts A.L."/>
            <person name="Choi C."/>
            <person name="Clum A."/>
            <person name="LaButti K.M."/>
            <person name="Lindquist E.A."/>
            <person name="Yee Ngan C."/>
            <person name="Ohm R.A."/>
            <person name="Salamov A.A."/>
            <person name="Grigoriev I.V."/>
            <person name="Spatafora J.W."/>
            <person name="Berbee M.L."/>
        </authorList>
    </citation>
    <scope>NUCLEOTIDE SEQUENCE [LARGE SCALE GENOMIC DNA]</scope>
    <source>
        <strain evidence="2 3">JEL478</strain>
    </source>
</reference>
<feature type="compositionally biased region" description="Basic and acidic residues" evidence="1">
    <location>
        <begin position="154"/>
        <end position="166"/>
    </location>
</feature>
<evidence type="ECO:0000313" key="2">
    <source>
        <dbReference type="EMBL" id="KXS10219.1"/>
    </source>
</evidence>
<feature type="compositionally biased region" description="Low complexity" evidence="1">
    <location>
        <begin position="174"/>
        <end position="193"/>
    </location>
</feature>
<feature type="compositionally biased region" description="Acidic residues" evidence="1">
    <location>
        <begin position="109"/>
        <end position="120"/>
    </location>
</feature>
<dbReference type="Proteomes" id="UP000070544">
    <property type="component" value="Unassembled WGS sequence"/>
</dbReference>